<dbReference type="AlphaFoldDB" id="A0A9D1APD7"/>
<dbReference type="InterPro" id="IPR036162">
    <property type="entry name" value="Resolvase-like_N_sf"/>
</dbReference>
<dbReference type="InterPro" id="IPR011109">
    <property type="entry name" value="DNA_bind_recombinase_dom"/>
</dbReference>
<organism evidence="4 5">
    <name type="scientific">Candidatus Caccousia avicola</name>
    <dbReference type="NCBI Taxonomy" id="2840721"/>
    <lineage>
        <taxon>Bacteria</taxon>
        <taxon>Bacillati</taxon>
        <taxon>Bacillota</taxon>
        <taxon>Clostridia</taxon>
        <taxon>Eubacteriales</taxon>
        <taxon>Oscillospiraceae</taxon>
        <taxon>Oscillospiraceae incertae sedis</taxon>
        <taxon>Candidatus Caccousia</taxon>
    </lineage>
</organism>
<reference evidence="4" key="1">
    <citation type="submission" date="2020-10" db="EMBL/GenBank/DDBJ databases">
        <authorList>
            <person name="Gilroy R."/>
        </authorList>
    </citation>
    <scope>NUCLEOTIDE SEQUENCE</scope>
    <source>
        <strain evidence="4">ChiSxjej1B13-7958</strain>
    </source>
</reference>
<dbReference type="InterPro" id="IPR050639">
    <property type="entry name" value="SSR_resolvase"/>
</dbReference>
<keyword evidence="1" id="KW-0175">Coiled coil</keyword>
<dbReference type="PANTHER" id="PTHR30461:SF23">
    <property type="entry name" value="DNA RECOMBINASE-RELATED"/>
    <property type="match status" value="1"/>
</dbReference>
<dbReference type="PROSITE" id="PS51737">
    <property type="entry name" value="RECOMBINASE_DNA_BIND"/>
    <property type="match status" value="1"/>
</dbReference>
<dbReference type="SUPFAM" id="SSF53041">
    <property type="entry name" value="Resolvase-like"/>
    <property type="match status" value="1"/>
</dbReference>
<dbReference type="Proteomes" id="UP000824242">
    <property type="component" value="Unassembled WGS sequence"/>
</dbReference>
<dbReference type="Pfam" id="PF07508">
    <property type="entry name" value="Recombinase"/>
    <property type="match status" value="1"/>
</dbReference>
<evidence type="ECO:0000313" key="5">
    <source>
        <dbReference type="Proteomes" id="UP000824242"/>
    </source>
</evidence>
<evidence type="ECO:0000259" key="3">
    <source>
        <dbReference type="PROSITE" id="PS51737"/>
    </source>
</evidence>
<evidence type="ECO:0000256" key="1">
    <source>
        <dbReference type="SAM" id="Coils"/>
    </source>
</evidence>
<dbReference type="Gene3D" id="3.40.50.1390">
    <property type="entry name" value="Resolvase, N-terminal catalytic domain"/>
    <property type="match status" value="1"/>
</dbReference>
<dbReference type="InterPro" id="IPR038109">
    <property type="entry name" value="DNA_bind_recomb_sf"/>
</dbReference>
<dbReference type="EMBL" id="DVGZ01000121">
    <property type="protein sequence ID" value="HIR48206.1"/>
    <property type="molecule type" value="Genomic_DNA"/>
</dbReference>
<dbReference type="InterPro" id="IPR006119">
    <property type="entry name" value="Resolv_N"/>
</dbReference>
<dbReference type="CDD" id="cd00338">
    <property type="entry name" value="Ser_Recombinase"/>
    <property type="match status" value="1"/>
</dbReference>
<dbReference type="PROSITE" id="PS51736">
    <property type="entry name" value="RECOMBINASES_3"/>
    <property type="match status" value="1"/>
</dbReference>
<evidence type="ECO:0000313" key="4">
    <source>
        <dbReference type="EMBL" id="HIR48206.1"/>
    </source>
</evidence>
<dbReference type="SMART" id="SM00857">
    <property type="entry name" value="Resolvase"/>
    <property type="match status" value="1"/>
</dbReference>
<dbReference type="GO" id="GO:0000150">
    <property type="term" value="F:DNA strand exchange activity"/>
    <property type="evidence" value="ECO:0007669"/>
    <property type="project" value="InterPro"/>
</dbReference>
<feature type="domain" description="Recombinase" evidence="3">
    <location>
        <begin position="163"/>
        <end position="307"/>
    </location>
</feature>
<dbReference type="Gene3D" id="3.90.1750.20">
    <property type="entry name" value="Putative Large Serine Recombinase, Chain B, Domain 2"/>
    <property type="match status" value="1"/>
</dbReference>
<reference evidence="4" key="2">
    <citation type="journal article" date="2021" name="PeerJ">
        <title>Extensive microbial diversity within the chicken gut microbiome revealed by metagenomics and culture.</title>
        <authorList>
            <person name="Gilroy R."/>
            <person name="Ravi A."/>
            <person name="Getino M."/>
            <person name="Pursley I."/>
            <person name="Horton D.L."/>
            <person name="Alikhan N.F."/>
            <person name="Baker D."/>
            <person name="Gharbi K."/>
            <person name="Hall N."/>
            <person name="Watson M."/>
            <person name="Adriaenssens E.M."/>
            <person name="Foster-Nyarko E."/>
            <person name="Jarju S."/>
            <person name="Secka A."/>
            <person name="Antonio M."/>
            <person name="Oren A."/>
            <person name="Chaudhuri R.R."/>
            <person name="La Ragione R."/>
            <person name="Hildebrand F."/>
            <person name="Pallen M.J."/>
        </authorList>
    </citation>
    <scope>NUCLEOTIDE SEQUENCE</scope>
    <source>
        <strain evidence="4">ChiSxjej1B13-7958</strain>
    </source>
</reference>
<protein>
    <submittedName>
        <fullName evidence="4">Recombinase family protein</fullName>
    </submittedName>
</protein>
<proteinExistence type="predicted"/>
<accession>A0A9D1APD7</accession>
<dbReference type="GO" id="GO:0003677">
    <property type="term" value="F:DNA binding"/>
    <property type="evidence" value="ECO:0007669"/>
    <property type="project" value="InterPro"/>
</dbReference>
<feature type="coiled-coil region" evidence="1">
    <location>
        <begin position="396"/>
        <end position="465"/>
    </location>
</feature>
<dbReference type="PANTHER" id="PTHR30461">
    <property type="entry name" value="DNA-INVERTASE FROM LAMBDOID PROPHAGE"/>
    <property type="match status" value="1"/>
</dbReference>
<name>A0A9D1APD7_9FIRM</name>
<evidence type="ECO:0000259" key="2">
    <source>
        <dbReference type="PROSITE" id="PS51736"/>
    </source>
</evidence>
<sequence>MDEYFIYLRKSRADMEAEAHGEGETLARHERALLELAKRLHLNVTQIYREVVSGETIAARPVMQRILSEVEQGVWAGGLVMEIERLARGDTIDQGIIAQTFKFSDTKIITPMKIYDPNNEYDEEYFEFGLFMSRREYKVINRRLQRGKLAAAKEGKWVPCRAPYGYRRIKLKNEKGWSLEPVEEEADVVRLIFQLYTRGAQAEDGSFQRMPLGAIARHLDDLGIPSPQGGLWGRPALAAMVQNPAYIGKVRWGQHPSKKKVVDGKVVRQRVQADADEVHVFEGRHPAIIEQEVFDIANEMVKRRVNSSTHIDLSVKNPLTRVVFCACCGHAMGRATSAARPDAGSLVCRTHGCPTVSTRLDIVEERILAGLAEWLSGYELEWAEANSPEHRVASNAEVKQKALQRAEGDLARLQKQLERTHDLLEQGVYDVDTFLDRSRSLAEKINAAKELAASLRQEVVVEEEREANRKNIIPKVKNLIEVYHSLPSAEEKNEMLKDIVEKVVYKKIAVPGKRLKPDDFEIEIYPRIPRK</sequence>
<comment type="caution">
    <text evidence="4">The sequence shown here is derived from an EMBL/GenBank/DDBJ whole genome shotgun (WGS) entry which is preliminary data.</text>
</comment>
<gene>
    <name evidence="4" type="ORF">IAB89_11235</name>
</gene>
<feature type="domain" description="Resolvase/invertase-type recombinase catalytic" evidence="2">
    <location>
        <begin position="3"/>
        <end position="155"/>
    </location>
</feature>
<dbReference type="Pfam" id="PF00239">
    <property type="entry name" value="Resolvase"/>
    <property type="match status" value="1"/>
</dbReference>